<feature type="active site" evidence="17">
    <location>
        <position position="205"/>
    </location>
</feature>
<proteinExistence type="inferred from homology"/>
<evidence type="ECO:0000256" key="17">
    <source>
        <dbReference type="HAMAP-Rule" id="MF_00037"/>
    </source>
</evidence>
<keyword evidence="11 17" id="KW-0133">Cell shape</keyword>
<dbReference type="Pfam" id="PF02873">
    <property type="entry name" value="MurB_C"/>
    <property type="match status" value="1"/>
</dbReference>
<dbReference type="SUPFAM" id="SSF56194">
    <property type="entry name" value="Uridine diphospho-N-Acetylenolpyruvylglucosamine reductase, MurB, C-terminal domain"/>
    <property type="match status" value="1"/>
</dbReference>
<dbReference type="PROSITE" id="PS51387">
    <property type="entry name" value="FAD_PCMH"/>
    <property type="match status" value="1"/>
</dbReference>
<evidence type="ECO:0000256" key="3">
    <source>
        <dbReference type="ARBA" id="ARBA00004496"/>
    </source>
</evidence>
<evidence type="ECO:0000256" key="13">
    <source>
        <dbReference type="ARBA" id="ARBA00023002"/>
    </source>
</evidence>
<evidence type="ECO:0000259" key="18">
    <source>
        <dbReference type="PROSITE" id="PS51387"/>
    </source>
</evidence>
<name>A0ABP4XBC0_9ACTN</name>
<evidence type="ECO:0000256" key="11">
    <source>
        <dbReference type="ARBA" id="ARBA00022960"/>
    </source>
</evidence>
<comment type="caution">
    <text evidence="19">The sequence shown here is derived from an EMBL/GenBank/DDBJ whole genome shotgun (WGS) entry which is preliminary data.</text>
</comment>
<evidence type="ECO:0000256" key="8">
    <source>
        <dbReference type="ARBA" id="ARBA00022630"/>
    </source>
</evidence>
<dbReference type="EMBL" id="BAAALS010000030">
    <property type="protein sequence ID" value="GAA1771545.1"/>
    <property type="molecule type" value="Genomic_DNA"/>
</dbReference>
<dbReference type="HAMAP" id="MF_00037">
    <property type="entry name" value="MurB"/>
    <property type="match status" value="1"/>
</dbReference>
<evidence type="ECO:0000313" key="20">
    <source>
        <dbReference type="Proteomes" id="UP001500655"/>
    </source>
</evidence>
<evidence type="ECO:0000256" key="16">
    <source>
        <dbReference type="ARBA" id="ARBA00048914"/>
    </source>
</evidence>
<feature type="domain" description="FAD-binding PCMH-type" evidence="18">
    <location>
        <begin position="62"/>
        <end position="265"/>
    </location>
</feature>
<dbReference type="SUPFAM" id="SSF56176">
    <property type="entry name" value="FAD-binding/transporter-associated domain-like"/>
    <property type="match status" value="1"/>
</dbReference>
<evidence type="ECO:0000256" key="1">
    <source>
        <dbReference type="ARBA" id="ARBA00001974"/>
    </source>
</evidence>
<organism evidence="19 20">
    <name type="scientific">Luedemannella helvata</name>
    <dbReference type="NCBI Taxonomy" id="349315"/>
    <lineage>
        <taxon>Bacteria</taxon>
        <taxon>Bacillati</taxon>
        <taxon>Actinomycetota</taxon>
        <taxon>Actinomycetes</taxon>
        <taxon>Micromonosporales</taxon>
        <taxon>Micromonosporaceae</taxon>
        <taxon>Luedemannella</taxon>
    </lineage>
</organism>
<evidence type="ECO:0000256" key="15">
    <source>
        <dbReference type="ARBA" id="ARBA00023316"/>
    </source>
</evidence>
<evidence type="ECO:0000256" key="2">
    <source>
        <dbReference type="ARBA" id="ARBA00003921"/>
    </source>
</evidence>
<dbReference type="InterPro" id="IPR016167">
    <property type="entry name" value="FAD-bd_PCMH_sub1"/>
</dbReference>
<evidence type="ECO:0000256" key="10">
    <source>
        <dbReference type="ARBA" id="ARBA00022857"/>
    </source>
</evidence>
<comment type="pathway">
    <text evidence="4 17">Cell wall biogenesis; peptidoglycan biosynthesis.</text>
</comment>
<keyword evidence="10 17" id="KW-0521">NADP</keyword>
<keyword evidence="20" id="KW-1185">Reference proteome</keyword>
<keyword evidence="9 17" id="KW-0274">FAD</keyword>
<comment type="catalytic activity">
    <reaction evidence="16 17">
        <text>UDP-N-acetyl-alpha-D-muramate + NADP(+) = UDP-N-acetyl-3-O-(1-carboxyvinyl)-alpha-D-glucosamine + NADPH + H(+)</text>
        <dbReference type="Rhea" id="RHEA:12248"/>
        <dbReference type="ChEBI" id="CHEBI:15378"/>
        <dbReference type="ChEBI" id="CHEBI:57783"/>
        <dbReference type="ChEBI" id="CHEBI:58349"/>
        <dbReference type="ChEBI" id="CHEBI:68483"/>
        <dbReference type="ChEBI" id="CHEBI:70757"/>
        <dbReference type="EC" id="1.3.1.98"/>
    </reaction>
</comment>
<dbReference type="NCBIfam" id="NF010478">
    <property type="entry name" value="PRK13903.1"/>
    <property type="match status" value="1"/>
</dbReference>
<accession>A0ABP4XBC0</accession>
<evidence type="ECO:0000256" key="9">
    <source>
        <dbReference type="ARBA" id="ARBA00022827"/>
    </source>
</evidence>
<keyword evidence="15 17" id="KW-0961">Cell wall biogenesis/degradation</keyword>
<keyword evidence="14 17" id="KW-0131">Cell cycle</keyword>
<dbReference type="Proteomes" id="UP001500655">
    <property type="component" value="Unassembled WGS sequence"/>
</dbReference>
<comment type="function">
    <text evidence="2 17">Cell wall formation.</text>
</comment>
<dbReference type="InterPro" id="IPR016169">
    <property type="entry name" value="FAD-bd_PCMH_sub2"/>
</dbReference>
<feature type="active site" description="Proton donor" evidence="17">
    <location>
        <position position="282"/>
    </location>
</feature>
<dbReference type="PANTHER" id="PTHR21071">
    <property type="entry name" value="UDP-N-ACETYLENOLPYRUVOYLGLUCOSAMINE REDUCTASE"/>
    <property type="match status" value="1"/>
</dbReference>
<evidence type="ECO:0000256" key="4">
    <source>
        <dbReference type="ARBA" id="ARBA00004752"/>
    </source>
</evidence>
<keyword evidence="8 17" id="KW-0285">Flavoprotein</keyword>
<dbReference type="InterPro" id="IPR006094">
    <property type="entry name" value="Oxid_FAD_bind_N"/>
</dbReference>
<comment type="similarity">
    <text evidence="5 17">Belongs to the MurB family.</text>
</comment>
<dbReference type="InterPro" id="IPR036635">
    <property type="entry name" value="MurB_C_sf"/>
</dbReference>
<evidence type="ECO:0000256" key="12">
    <source>
        <dbReference type="ARBA" id="ARBA00022984"/>
    </source>
</evidence>
<comment type="subcellular location">
    <subcellularLocation>
        <location evidence="3 17">Cytoplasm</location>
    </subcellularLocation>
</comment>
<evidence type="ECO:0000256" key="14">
    <source>
        <dbReference type="ARBA" id="ARBA00023306"/>
    </source>
</evidence>
<gene>
    <name evidence="17" type="primary">murB</name>
    <name evidence="19" type="ORF">GCM10009681_48740</name>
</gene>
<keyword evidence="12 17" id="KW-0573">Peptidoglycan synthesis</keyword>
<dbReference type="InterPro" id="IPR003170">
    <property type="entry name" value="MurB"/>
</dbReference>
<dbReference type="InterPro" id="IPR036318">
    <property type="entry name" value="FAD-bd_PCMH-like_sf"/>
</dbReference>
<reference evidence="20" key="1">
    <citation type="journal article" date="2019" name="Int. J. Syst. Evol. Microbiol.">
        <title>The Global Catalogue of Microorganisms (GCM) 10K type strain sequencing project: providing services to taxonomists for standard genome sequencing and annotation.</title>
        <authorList>
            <consortium name="The Broad Institute Genomics Platform"/>
            <consortium name="The Broad Institute Genome Sequencing Center for Infectious Disease"/>
            <person name="Wu L."/>
            <person name="Ma J."/>
        </authorList>
    </citation>
    <scope>NUCLEOTIDE SEQUENCE [LARGE SCALE GENOMIC DNA]</scope>
    <source>
        <strain evidence="20">JCM 13249</strain>
    </source>
</reference>
<evidence type="ECO:0000256" key="6">
    <source>
        <dbReference type="ARBA" id="ARBA00022490"/>
    </source>
</evidence>
<dbReference type="Gene3D" id="3.30.465.10">
    <property type="match status" value="1"/>
</dbReference>
<evidence type="ECO:0000256" key="7">
    <source>
        <dbReference type="ARBA" id="ARBA00022618"/>
    </source>
</evidence>
<dbReference type="Pfam" id="PF01565">
    <property type="entry name" value="FAD_binding_4"/>
    <property type="match status" value="1"/>
</dbReference>
<feature type="active site" evidence="17">
    <location>
        <position position="386"/>
    </location>
</feature>
<dbReference type="Gene3D" id="3.90.78.10">
    <property type="entry name" value="UDP-N-acetylenolpyruvoylglucosamine reductase, C-terminal domain"/>
    <property type="match status" value="1"/>
</dbReference>
<dbReference type="EC" id="1.3.1.98" evidence="17"/>
<protein>
    <recommendedName>
        <fullName evidence="17">UDP-N-acetylenolpyruvoylglucosamine reductase</fullName>
        <ecNumber evidence="17">1.3.1.98</ecNumber>
    </recommendedName>
    <alternativeName>
        <fullName evidence="17">UDP-N-acetylmuramate dehydrogenase</fullName>
    </alternativeName>
</protein>
<dbReference type="PANTHER" id="PTHR21071:SF4">
    <property type="entry name" value="UDP-N-ACETYLENOLPYRUVOYLGLUCOSAMINE REDUCTASE"/>
    <property type="match status" value="1"/>
</dbReference>
<dbReference type="InterPro" id="IPR011601">
    <property type="entry name" value="MurB_C"/>
</dbReference>
<keyword evidence="13 17" id="KW-0560">Oxidoreductase</keyword>
<dbReference type="Gene3D" id="3.30.43.10">
    <property type="entry name" value="Uridine Diphospho-n-acetylenolpyruvylglucosamine Reductase, domain 2"/>
    <property type="match status" value="1"/>
</dbReference>
<keyword evidence="7 17" id="KW-0132">Cell division</keyword>
<evidence type="ECO:0000313" key="19">
    <source>
        <dbReference type="EMBL" id="GAA1771545.1"/>
    </source>
</evidence>
<dbReference type="InterPro" id="IPR016166">
    <property type="entry name" value="FAD-bd_PCMH"/>
</dbReference>
<sequence>MPAAARSAAASARSVATHASLVNWVRLMAPLPVRGAPILQPRVNLVHEITHAALQQFTTLRLGGVAHRVIPTASPEEIVEAIRAVDRAGEKMLLLGGGSNVVISDDGFPGTVVLLRSGGITRDGDSITVEAGHPWDDVVAYSVDSGLAGIESLSGIPGAAGATPVQNVGAYGQEVAETITSVRVYDRAHDKVTDLRPLACGFGYRTSRFKHNERYVVLAVTFRLTPSESSTPIRYAELARALDVPVGGRAPLAKVRETVLGLRARKGMVLDPTDPDTYSVGSFFTNPVLDGPDYAALQRRADRAGGGAPPAWPGQDGEVKVSAAWLIEHAGFHKGYAGQHKGVSLSGKHTLALTNRGDGSTTALLGLAREVRDGVRAMFGVTLEPEPVLVNCRL</sequence>
<keyword evidence="6 17" id="KW-0963">Cytoplasm</keyword>
<comment type="cofactor">
    <cofactor evidence="1 17">
        <name>FAD</name>
        <dbReference type="ChEBI" id="CHEBI:57692"/>
    </cofactor>
</comment>
<evidence type="ECO:0000256" key="5">
    <source>
        <dbReference type="ARBA" id="ARBA00010485"/>
    </source>
</evidence>